<evidence type="ECO:0000256" key="9">
    <source>
        <dbReference type="ARBA" id="ARBA00023049"/>
    </source>
</evidence>
<evidence type="ECO:0000313" key="14">
    <source>
        <dbReference type="Proteomes" id="UP000483379"/>
    </source>
</evidence>
<dbReference type="SMART" id="SM00228">
    <property type="entry name" value="PDZ"/>
    <property type="match status" value="2"/>
</dbReference>
<feature type="transmembrane region" description="Helical" evidence="11">
    <location>
        <begin position="99"/>
        <end position="119"/>
    </location>
</feature>
<name>A0A6M0JWM4_9GAMM</name>
<keyword evidence="11" id="KW-0479">Metal-binding</keyword>
<evidence type="ECO:0000256" key="7">
    <source>
        <dbReference type="ARBA" id="ARBA00022833"/>
    </source>
</evidence>
<feature type="transmembrane region" description="Helical" evidence="11">
    <location>
        <begin position="384"/>
        <end position="412"/>
    </location>
</feature>
<dbReference type="Proteomes" id="UP000483379">
    <property type="component" value="Unassembled WGS sequence"/>
</dbReference>
<feature type="domain" description="PDZ" evidence="12">
    <location>
        <begin position="200"/>
        <end position="256"/>
    </location>
</feature>
<reference evidence="13 14" key="1">
    <citation type="submission" date="2020-02" db="EMBL/GenBank/DDBJ databases">
        <title>Genome sequences of Thiorhodococcus mannitoliphagus and Thiorhodococcus minor, purple sulfur photosynthetic bacteria in the gammaproteobacterial family, Chromatiaceae.</title>
        <authorList>
            <person name="Aviles F.A."/>
            <person name="Meyer T.E."/>
            <person name="Kyndt J.A."/>
        </authorList>
    </citation>
    <scope>NUCLEOTIDE SEQUENCE [LARGE SCALE GENOMIC DNA]</scope>
    <source>
        <strain evidence="13 14">DSM 11518</strain>
    </source>
</reference>
<dbReference type="GO" id="GO:0046872">
    <property type="term" value="F:metal ion binding"/>
    <property type="evidence" value="ECO:0007669"/>
    <property type="project" value="UniProtKB-KW"/>
</dbReference>
<dbReference type="InterPro" id="IPR004387">
    <property type="entry name" value="Pept_M50_Zn"/>
</dbReference>
<keyword evidence="9 11" id="KW-0482">Metalloprotease</keyword>
<dbReference type="GO" id="GO:0004222">
    <property type="term" value="F:metalloendopeptidase activity"/>
    <property type="evidence" value="ECO:0007669"/>
    <property type="project" value="InterPro"/>
</dbReference>
<evidence type="ECO:0000256" key="8">
    <source>
        <dbReference type="ARBA" id="ARBA00022989"/>
    </source>
</evidence>
<dbReference type="Pfam" id="PF02163">
    <property type="entry name" value="Peptidase_M50"/>
    <property type="match status" value="1"/>
</dbReference>
<dbReference type="InterPro" id="IPR036034">
    <property type="entry name" value="PDZ_sf"/>
</dbReference>
<evidence type="ECO:0000256" key="1">
    <source>
        <dbReference type="ARBA" id="ARBA00001947"/>
    </source>
</evidence>
<dbReference type="Gene3D" id="2.30.42.10">
    <property type="match status" value="2"/>
</dbReference>
<evidence type="ECO:0000256" key="6">
    <source>
        <dbReference type="ARBA" id="ARBA00022801"/>
    </source>
</evidence>
<dbReference type="CDD" id="cd23081">
    <property type="entry name" value="cpPDZ_EcRseP-like"/>
    <property type="match status" value="1"/>
</dbReference>
<dbReference type="SUPFAM" id="SSF50156">
    <property type="entry name" value="PDZ domain-like"/>
    <property type="match status" value="2"/>
</dbReference>
<dbReference type="Pfam" id="PF17820">
    <property type="entry name" value="PDZ_6"/>
    <property type="match status" value="1"/>
</dbReference>
<dbReference type="EMBL" id="JAAIJQ010000013">
    <property type="protein sequence ID" value="NEV61484.1"/>
    <property type="molecule type" value="Genomic_DNA"/>
</dbReference>
<keyword evidence="7 11" id="KW-0862">Zinc</keyword>
<evidence type="ECO:0000256" key="5">
    <source>
        <dbReference type="ARBA" id="ARBA00022692"/>
    </source>
</evidence>
<sequence length="454" mass="48924">MDLLFTIGSFVVALAILIAVHEFGHFWVARRLGVRVLRFSIGFGKALARWQRRPDGTEYVIAMIPLGGYVKMLDEREEEVPEALLDQAFNRQPLWKRTAIVAAGPLFNLLFAIFAYWAVFMAGDTGLKPVVGTVEPASIAAESGFRPGDELIQVGDRAARSWETAVFAVTVEAMDGADLSVRVRDDRGEERVLVVPGGVIADLAEEPNLLDHLGLEPSRPQIPPVIGEIVPGEAADQAGLQVGDRILSAGGVPVTSWQAWVEMVRDRPGEPMQLDVERDGAVVRDLAVTPRVIDSGGERVGRIGAGVDVPEDLMAGYLVKVSYGPVEAMSEAVGKTVEMSALMLRVMGRMLVGEASVRNLSGPITIAEAAGRTASYGLDSFVKFLAIVSISLGILNLLPIPVLDGGHLLFFFVEWIKGSPLSEEAQLQGQKVGFVLLAALMTLAFYVDLSRLLG</sequence>
<protein>
    <recommendedName>
        <fullName evidence="11">Zinc metalloprotease</fullName>
        <ecNumber evidence="11">3.4.24.-</ecNumber>
    </recommendedName>
</protein>
<dbReference type="InterPro" id="IPR008915">
    <property type="entry name" value="Peptidase_M50"/>
</dbReference>
<accession>A0A6M0JWM4</accession>
<dbReference type="PROSITE" id="PS50106">
    <property type="entry name" value="PDZ"/>
    <property type="match status" value="1"/>
</dbReference>
<evidence type="ECO:0000256" key="4">
    <source>
        <dbReference type="ARBA" id="ARBA00022670"/>
    </source>
</evidence>
<dbReference type="NCBIfam" id="TIGR00054">
    <property type="entry name" value="RIP metalloprotease RseP"/>
    <property type="match status" value="1"/>
</dbReference>
<evidence type="ECO:0000256" key="10">
    <source>
        <dbReference type="ARBA" id="ARBA00023136"/>
    </source>
</evidence>
<keyword evidence="4 13" id="KW-0645">Protease</keyword>
<comment type="cofactor">
    <cofactor evidence="1 11">
        <name>Zn(2+)</name>
        <dbReference type="ChEBI" id="CHEBI:29105"/>
    </cofactor>
</comment>
<dbReference type="RefSeq" id="WP_164451751.1">
    <property type="nucleotide sequence ID" value="NZ_JAAIJQ010000013.1"/>
</dbReference>
<feature type="transmembrane region" description="Helical" evidence="11">
    <location>
        <begin position="432"/>
        <end position="449"/>
    </location>
</feature>
<comment type="similarity">
    <text evidence="3 11">Belongs to the peptidase M50B family.</text>
</comment>
<comment type="subcellular location">
    <subcellularLocation>
        <location evidence="2">Membrane</location>
        <topology evidence="2">Multi-pass membrane protein</topology>
    </subcellularLocation>
</comment>
<organism evidence="13 14">
    <name type="scientific">Thiorhodococcus minor</name>
    <dbReference type="NCBI Taxonomy" id="57489"/>
    <lineage>
        <taxon>Bacteria</taxon>
        <taxon>Pseudomonadati</taxon>
        <taxon>Pseudomonadota</taxon>
        <taxon>Gammaproteobacteria</taxon>
        <taxon>Chromatiales</taxon>
        <taxon>Chromatiaceae</taxon>
        <taxon>Thiorhodococcus</taxon>
    </lineage>
</organism>
<keyword evidence="6 11" id="KW-0378">Hydrolase</keyword>
<proteinExistence type="inferred from homology"/>
<evidence type="ECO:0000256" key="3">
    <source>
        <dbReference type="ARBA" id="ARBA00007931"/>
    </source>
</evidence>
<evidence type="ECO:0000313" key="13">
    <source>
        <dbReference type="EMBL" id="NEV61484.1"/>
    </source>
</evidence>
<comment type="caution">
    <text evidence="13">The sequence shown here is derived from an EMBL/GenBank/DDBJ whole genome shotgun (WGS) entry which is preliminary data.</text>
</comment>
<gene>
    <name evidence="13" type="primary">rseP</name>
    <name evidence="13" type="ORF">G3446_06170</name>
</gene>
<dbReference type="PANTHER" id="PTHR42837:SF2">
    <property type="entry name" value="MEMBRANE METALLOPROTEASE ARASP2, CHLOROPLASTIC-RELATED"/>
    <property type="match status" value="1"/>
</dbReference>
<evidence type="ECO:0000256" key="11">
    <source>
        <dbReference type="RuleBase" id="RU362031"/>
    </source>
</evidence>
<dbReference type="GO" id="GO:0016020">
    <property type="term" value="C:membrane"/>
    <property type="evidence" value="ECO:0007669"/>
    <property type="project" value="UniProtKB-SubCell"/>
</dbReference>
<keyword evidence="5 11" id="KW-0812">Transmembrane</keyword>
<dbReference type="InterPro" id="IPR041489">
    <property type="entry name" value="PDZ_6"/>
</dbReference>
<dbReference type="CDD" id="cd06163">
    <property type="entry name" value="S2P-M50_PDZ_RseP-like"/>
    <property type="match status" value="1"/>
</dbReference>
<evidence type="ECO:0000259" key="12">
    <source>
        <dbReference type="PROSITE" id="PS50106"/>
    </source>
</evidence>
<keyword evidence="14" id="KW-1185">Reference proteome</keyword>
<dbReference type="GO" id="GO:0006508">
    <property type="term" value="P:proteolysis"/>
    <property type="evidence" value="ECO:0007669"/>
    <property type="project" value="UniProtKB-KW"/>
</dbReference>
<evidence type="ECO:0000256" key="2">
    <source>
        <dbReference type="ARBA" id="ARBA00004141"/>
    </source>
</evidence>
<keyword evidence="10 11" id="KW-0472">Membrane</keyword>
<dbReference type="PANTHER" id="PTHR42837">
    <property type="entry name" value="REGULATOR OF SIGMA-E PROTEASE RSEP"/>
    <property type="match status" value="1"/>
</dbReference>
<dbReference type="InterPro" id="IPR001478">
    <property type="entry name" value="PDZ"/>
</dbReference>
<dbReference type="EC" id="3.4.24.-" evidence="11"/>
<dbReference type="AlphaFoldDB" id="A0A6M0JWM4"/>
<keyword evidence="8 11" id="KW-1133">Transmembrane helix</keyword>